<keyword evidence="8" id="KW-1185">Reference proteome</keyword>
<dbReference type="Gene3D" id="3.90.1720.10">
    <property type="entry name" value="endopeptidase domain like (from Nostoc punctiforme)"/>
    <property type="match status" value="1"/>
</dbReference>
<dbReference type="InterPro" id="IPR036366">
    <property type="entry name" value="PGBDSf"/>
</dbReference>
<dbReference type="InterPro" id="IPR038765">
    <property type="entry name" value="Papain-like_cys_pep_sf"/>
</dbReference>
<evidence type="ECO:0000256" key="1">
    <source>
        <dbReference type="ARBA" id="ARBA00007074"/>
    </source>
</evidence>
<feature type="signal peptide" evidence="5">
    <location>
        <begin position="1"/>
        <end position="23"/>
    </location>
</feature>
<keyword evidence="5" id="KW-0732">Signal</keyword>
<dbReference type="Pfam" id="PF01471">
    <property type="entry name" value="PG_binding_1"/>
    <property type="match status" value="1"/>
</dbReference>
<dbReference type="InterPro" id="IPR002477">
    <property type="entry name" value="Peptidoglycan-bd-like"/>
</dbReference>
<dbReference type="Gene3D" id="1.10.101.10">
    <property type="entry name" value="PGBD-like superfamily/PGBD"/>
    <property type="match status" value="1"/>
</dbReference>
<keyword evidence="2" id="KW-0645">Protease</keyword>
<evidence type="ECO:0000313" key="8">
    <source>
        <dbReference type="Proteomes" id="UP001254848"/>
    </source>
</evidence>
<keyword evidence="3" id="KW-0378">Hydrolase</keyword>
<comment type="caution">
    <text evidence="7">The sequence shown here is derived from an EMBL/GenBank/DDBJ whole genome shotgun (WGS) entry which is preliminary data.</text>
</comment>
<dbReference type="InterPro" id="IPR036365">
    <property type="entry name" value="PGBD-like_sf"/>
</dbReference>
<keyword evidence="4" id="KW-0788">Thiol protease</keyword>
<comment type="similarity">
    <text evidence="1">Belongs to the peptidase C40 family.</text>
</comment>
<dbReference type="PANTHER" id="PTHR47053:SF1">
    <property type="entry name" value="MUREIN DD-ENDOPEPTIDASE MEPH-RELATED"/>
    <property type="match status" value="1"/>
</dbReference>
<dbReference type="PANTHER" id="PTHR47053">
    <property type="entry name" value="MUREIN DD-ENDOPEPTIDASE MEPH-RELATED"/>
    <property type="match status" value="1"/>
</dbReference>
<evidence type="ECO:0000259" key="6">
    <source>
        <dbReference type="PROSITE" id="PS51935"/>
    </source>
</evidence>
<dbReference type="EMBL" id="JAUOZS010000001">
    <property type="protein sequence ID" value="MDT8901895.1"/>
    <property type="molecule type" value="Genomic_DNA"/>
</dbReference>
<dbReference type="InterPro" id="IPR051202">
    <property type="entry name" value="Peptidase_C40"/>
</dbReference>
<sequence>MRIFRRCLVLCCLFLSVTTVAFAAATFEEGDWGPDVAQIQTTLGTLGYDAGPADGEFGSATKAAVKAFQKDRGLDADGVVGPATYRAMMGRDIPVSRDGASAATRKIIQAALRYLGVPYVFGGNTPDGFDCSGFTRYVFARGGFGLPRMADEQYALGRSVSKAQLRPGDLVFFTTYTDGASHVGIYLGEGKFISATSSRGVAIDRMADSYWGPRYIGARRV</sequence>
<proteinExistence type="inferred from homology"/>
<dbReference type="Proteomes" id="UP001254848">
    <property type="component" value="Unassembled WGS sequence"/>
</dbReference>
<reference evidence="7 8" key="1">
    <citation type="submission" date="2023-07" db="EMBL/GenBank/DDBJ databases">
        <title>The novel representative of Negativicutes class, Anaeroselena agilis gen. nov. sp. nov.</title>
        <authorList>
            <person name="Prokofeva M.I."/>
            <person name="Elcheninov A.G."/>
            <person name="Klyukina A."/>
            <person name="Kublanov I.V."/>
            <person name="Frolov E.N."/>
            <person name="Podosokorskaya O.A."/>
        </authorList>
    </citation>
    <scope>NUCLEOTIDE SEQUENCE [LARGE SCALE GENOMIC DNA]</scope>
    <source>
        <strain evidence="7 8">4137-cl</strain>
    </source>
</reference>
<protein>
    <submittedName>
        <fullName evidence="7">NlpC/P60 family protein</fullName>
    </submittedName>
</protein>
<dbReference type="InterPro" id="IPR000064">
    <property type="entry name" value="NLP_P60_dom"/>
</dbReference>
<evidence type="ECO:0000256" key="5">
    <source>
        <dbReference type="SAM" id="SignalP"/>
    </source>
</evidence>
<evidence type="ECO:0000256" key="3">
    <source>
        <dbReference type="ARBA" id="ARBA00022801"/>
    </source>
</evidence>
<dbReference type="RefSeq" id="WP_413780393.1">
    <property type="nucleotide sequence ID" value="NZ_JAUOZS010000001.1"/>
</dbReference>
<dbReference type="SUPFAM" id="SSF54001">
    <property type="entry name" value="Cysteine proteinases"/>
    <property type="match status" value="1"/>
</dbReference>
<organism evidence="7 8">
    <name type="scientific">Anaeroselena agilis</name>
    <dbReference type="NCBI Taxonomy" id="3063788"/>
    <lineage>
        <taxon>Bacteria</taxon>
        <taxon>Bacillati</taxon>
        <taxon>Bacillota</taxon>
        <taxon>Negativicutes</taxon>
        <taxon>Acetonemataceae</taxon>
        <taxon>Anaeroselena</taxon>
    </lineage>
</organism>
<dbReference type="SUPFAM" id="SSF47090">
    <property type="entry name" value="PGBD-like"/>
    <property type="match status" value="1"/>
</dbReference>
<feature type="chain" id="PRO_5047415549" evidence="5">
    <location>
        <begin position="24"/>
        <end position="221"/>
    </location>
</feature>
<dbReference type="PROSITE" id="PS51935">
    <property type="entry name" value="NLPC_P60"/>
    <property type="match status" value="1"/>
</dbReference>
<dbReference type="Pfam" id="PF00877">
    <property type="entry name" value="NLPC_P60"/>
    <property type="match status" value="1"/>
</dbReference>
<evidence type="ECO:0000256" key="4">
    <source>
        <dbReference type="ARBA" id="ARBA00022807"/>
    </source>
</evidence>
<evidence type="ECO:0000313" key="7">
    <source>
        <dbReference type="EMBL" id="MDT8901895.1"/>
    </source>
</evidence>
<evidence type="ECO:0000256" key="2">
    <source>
        <dbReference type="ARBA" id="ARBA00022670"/>
    </source>
</evidence>
<name>A0ABU3NYL2_9FIRM</name>
<gene>
    <name evidence="7" type="ORF">Q4T40_11615</name>
</gene>
<feature type="domain" description="NlpC/P60" evidence="6">
    <location>
        <begin position="101"/>
        <end position="221"/>
    </location>
</feature>
<accession>A0ABU3NYL2</accession>